<name>A0ABR8DE43_9NOST</name>
<dbReference type="SUPFAM" id="SSF50800">
    <property type="entry name" value="PK beta-barrel domain-like"/>
    <property type="match status" value="1"/>
</dbReference>
<evidence type="ECO:0000313" key="4">
    <source>
        <dbReference type="Proteomes" id="UP000661112"/>
    </source>
</evidence>
<dbReference type="Gene3D" id="1.10.10.10">
    <property type="entry name" value="Winged helix-like DNA-binding domain superfamily/Winged helix DNA-binding domain"/>
    <property type="match status" value="1"/>
</dbReference>
<dbReference type="InterPro" id="IPR052716">
    <property type="entry name" value="MOSC_domain"/>
</dbReference>
<protein>
    <submittedName>
        <fullName evidence="3">MGMT family protein</fullName>
    </submittedName>
</protein>
<dbReference type="PANTHER" id="PTHR36930:SF1">
    <property type="entry name" value="MOSC DOMAIN-CONTAINING PROTEIN"/>
    <property type="match status" value="1"/>
</dbReference>
<keyword evidence="4" id="KW-1185">Reference proteome</keyword>
<dbReference type="Pfam" id="PF03473">
    <property type="entry name" value="MOSC"/>
    <property type="match status" value="1"/>
</dbReference>
<gene>
    <name evidence="3" type="ORF">H6G83_28340</name>
</gene>
<dbReference type="InterPro" id="IPR005302">
    <property type="entry name" value="MoCF_Sase_C"/>
</dbReference>
<dbReference type="SUPFAM" id="SSF46767">
    <property type="entry name" value="Methylated DNA-protein cysteine methyltransferase, C-terminal domain"/>
    <property type="match status" value="1"/>
</dbReference>
<proteinExistence type="predicted"/>
<dbReference type="InterPro" id="IPR036217">
    <property type="entry name" value="MethylDNA_cys_MeTrfase_DNAb"/>
</dbReference>
<comment type="caution">
    <text evidence="3">The sequence shown here is derived from an EMBL/GenBank/DDBJ whole genome shotgun (WGS) entry which is preliminary data.</text>
</comment>
<dbReference type="Proteomes" id="UP000661112">
    <property type="component" value="Unassembled WGS sequence"/>
</dbReference>
<dbReference type="CDD" id="cd06445">
    <property type="entry name" value="ATase"/>
    <property type="match status" value="1"/>
</dbReference>
<evidence type="ECO:0000256" key="1">
    <source>
        <dbReference type="ARBA" id="ARBA00022763"/>
    </source>
</evidence>
<evidence type="ECO:0000313" key="3">
    <source>
        <dbReference type="EMBL" id="MBD2504472.1"/>
    </source>
</evidence>
<dbReference type="InterPro" id="IPR014048">
    <property type="entry name" value="MethylDNA_cys_MeTrfase_DNA-bd"/>
</dbReference>
<dbReference type="Pfam" id="PF01035">
    <property type="entry name" value="DNA_binding_1"/>
    <property type="match status" value="1"/>
</dbReference>
<dbReference type="Gene3D" id="2.40.33.20">
    <property type="entry name" value="PK beta-barrel domain-like"/>
    <property type="match status" value="1"/>
</dbReference>
<sequence>MLSKNGSILHLFLKHKQGSEMRQVDELSLKEGYGIAEDMNANPISPRQVLVVRHEDIIDLAIPAGELRENIVIAGITSDNFTSGSLITFDSGAAIRLTFPCEPCKRIAHLVDSLKTLQYKRGMLGVIIKSGIIRVGNNVQIKPAQFPALSENPYERFLDFILKVPAGKVVTYKHILAAIGVDKSYLRAIPTYLKKTSADNYPIHRILDSQGYLIKYAPNQKSKLESESIEVLYESNLSRTVNKHFVKINKYLYQDATIYSK</sequence>
<dbReference type="InterPro" id="IPR036388">
    <property type="entry name" value="WH-like_DNA-bd_sf"/>
</dbReference>
<accession>A0ABR8DE43</accession>
<dbReference type="PANTHER" id="PTHR36930">
    <property type="entry name" value="METAL-SULFUR CLUSTER BIOSYNTHESIS PROTEINS YUAD-RELATED"/>
    <property type="match status" value="1"/>
</dbReference>
<feature type="domain" description="MOSC" evidence="2">
    <location>
        <begin position="22"/>
        <end position="142"/>
    </location>
</feature>
<dbReference type="PROSITE" id="PS51340">
    <property type="entry name" value="MOSC"/>
    <property type="match status" value="1"/>
</dbReference>
<evidence type="ECO:0000259" key="2">
    <source>
        <dbReference type="PROSITE" id="PS51340"/>
    </source>
</evidence>
<dbReference type="RefSeq" id="WP_190478303.1">
    <property type="nucleotide sequence ID" value="NZ_JACJSG010000052.1"/>
</dbReference>
<organism evidence="3 4">
    <name type="scientific">Anabaena azotica FACHB-119</name>
    <dbReference type="NCBI Taxonomy" id="947527"/>
    <lineage>
        <taxon>Bacteria</taxon>
        <taxon>Bacillati</taxon>
        <taxon>Cyanobacteriota</taxon>
        <taxon>Cyanophyceae</taxon>
        <taxon>Nostocales</taxon>
        <taxon>Nostocaceae</taxon>
        <taxon>Anabaena</taxon>
        <taxon>Anabaena azotica</taxon>
    </lineage>
</organism>
<dbReference type="InterPro" id="IPR011037">
    <property type="entry name" value="Pyrv_Knase-like_insert_dom_sf"/>
</dbReference>
<reference evidence="3 4" key="1">
    <citation type="journal article" date="2020" name="ISME J.">
        <title>Comparative genomics reveals insights into cyanobacterial evolution and habitat adaptation.</title>
        <authorList>
            <person name="Chen M.Y."/>
            <person name="Teng W.K."/>
            <person name="Zhao L."/>
            <person name="Hu C.X."/>
            <person name="Zhou Y.K."/>
            <person name="Han B.P."/>
            <person name="Song L.R."/>
            <person name="Shu W.S."/>
        </authorList>
    </citation>
    <scope>NUCLEOTIDE SEQUENCE [LARGE SCALE GENOMIC DNA]</scope>
    <source>
        <strain evidence="3 4">FACHB-119</strain>
    </source>
</reference>
<keyword evidence="1" id="KW-0227">DNA damage</keyword>
<dbReference type="EMBL" id="JACJSG010000052">
    <property type="protein sequence ID" value="MBD2504472.1"/>
    <property type="molecule type" value="Genomic_DNA"/>
</dbReference>